<feature type="transmembrane region" description="Helical" evidence="2">
    <location>
        <begin position="15"/>
        <end position="35"/>
    </location>
</feature>
<dbReference type="GeneID" id="30995325"/>
<keyword evidence="2" id="KW-0472">Membrane</keyword>
<feature type="transmembrane region" description="Helical" evidence="2">
    <location>
        <begin position="120"/>
        <end position="145"/>
    </location>
</feature>
<organism evidence="3 4">
    <name type="scientific">Hyphopichia burtonii NRRL Y-1933</name>
    <dbReference type="NCBI Taxonomy" id="984485"/>
    <lineage>
        <taxon>Eukaryota</taxon>
        <taxon>Fungi</taxon>
        <taxon>Dikarya</taxon>
        <taxon>Ascomycota</taxon>
        <taxon>Saccharomycotina</taxon>
        <taxon>Pichiomycetes</taxon>
        <taxon>Debaryomycetaceae</taxon>
        <taxon>Hyphopichia</taxon>
    </lineage>
</organism>
<protein>
    <submittedName>
        <fullName evidence="3">Uncharacterized protein</fullName>
    </submittedName>
</protein>
<dbReference type="Proteomes" id="UP000095085">
    <property type="component" value="Unassembled WGS sequence"/>
</dbReference>
<evidence type="ECO:0000256" key="2">
    <source>
        <dbReference type="SAM" id="Phobius"/>
    </source>
</evidence>
<evidence type="ECO:0000313" key="3">
    <source>
        <dbReference type="EMBL" id="ODV68538.1"/>
    </source>
</evidence>
<proteinExistence type="predicted"/>
<keyword evidence="2" id="KW-1133">Transmembrane helix</keyword>
<dbReference type="AlphaFoldDB" id="A0A1E4RMM7"/>
<reference evidence="4" key="1">
    <citation type="submission" date="2016-05" db="EMBL/GenBank/DDBJ databases">
        <title>Comparative genomics of biotechnologically important yeasts.</title>
        <authorList>
            <consortium name="DOE Joint Genome Institute"/>
            <person name="Riley R."/>
            <person name="Haridas S."/>
            <person name="Wolfe K.H."/>
            <person name="Lopes M.R."/>
            <person name="Hittinger C.T."/>
            <person name="Goker M."/>
            <person name="Salamov A."/>
            <person name="Wisecaver J."/>
            <person name="Long T.M."/>
            <person name="Aerts A.L."/>
            <person name="Barry K."/>
            <person name="Choi C."/>
            <person name="Clum A."/>
            <person name="Coughlan A.Y."/>
            <person name="Deshpande S."/>
            <person name="Douglass A.P."/>
            <person name="Hanson S.J."/>
            <person name="Klenk H.-P."/>
            <person name="Labutti K."/>
            <person name="Lapidus A."/>
            <person name="Lindquist E."/>
            <person name="Lipzen A."/>
            <person name="Meier-Kolthoff J.P."/>
            <person name="Ohm R.A."/>
            <person name="Otillar R.P."/>
            <person name="Pangilinan J."/>
            <person name="Peng Y."/>
            <person name="Rokas A."/>
            <person name="Rosa C.A."/>
            <person name="Scheuner C."/>
            <person name="Sibirny A.A."/>
            <person name="Slot J.C."/>
            <person name="Stielow J.B."/>
            <person name="Sun H."/>
            <person name="Kurtzman C.P."/>
            <person name="Blackwell M."/>
            <person name="Grigoriev I.V."/>
            <person name="Jeffries T.W."/>
        </authorList>
    </citation>
    <scope>NUCLEOTIDE SEQUENCE [LARGE SCALE GENOMIC DNA]</scope>
    <source>
        <strain evidence="4">NRRL Y-1933</strain>
    </source>
</reference>
<evidence type="ECO:0000256" key="1">
    <source>
        <dbReference type="SAM" id="MobiDB-lite"/>
    </source>
</evidence>
<gene>
    <name evidence="3" type="ORF">HYPBUDRAFT_151970</name>
</gene>
<evidence type="ECO:0000313" key="4">
    <source>
        <dbReference type="Proteomes" id="UP000095085"/>
    </source>
</evidence>
<keyword evidence="2" id="KW-0812">Transmembrane</keyword>
<dbReference type="RefSeq" id="XP_020077605.1">
    <property type="nucleotide sequence ID" value="XM_020220775.1"/>
</dbReference>
<name>A0A1E4RMM7_9ASCO</name>
<keyword evidence="4" id="KW-1185">Reference proteome</keyword>
<feature type="region of interest" description="Disordered" evidence="1">
    <location>
        <begin position="87"/>
        <end position="110"/>
    </location>
</feature>
<sequence>MSEKETFEKSRKNRLWIGLLILSLLMIIFFHEYIIPNPSASLNLHFKSNKIGYVNNDEISHMIDLIHCQQEELDLLKQGKIVEDERIVNDKRDDKKDDDKDKDDKDKDEKKDTPLLDQSYIRFLLAVAALIVINMVIIVIVHFYFRIANSSSNYRDVEHKISPF</sequence>
<accession>A0A1E4RMM7</accession>
<dbReference type="EMBL" id="KV454539">
    <property type="protein sequence ID" value="ODV68538.1"/>
    <property type="molecule type" value="Genomic_DNA"/>
</dbReference>